<dbReference type="InterPro" id="IPR011990">
    <property type="entry name" value="TPR-like_helical_dom_sf"/>
</dbReference>
<evidence type="ECO:0008006" key="6">
    <source>
        <dbReference type="Google" id="ProtNLM"/>
    </source>
</evidence>
<dbReference type="PRINTS" id="PR00334">
    <property type="entry name" value="KININOGEN"/>
</dbReference>
<evidence type="ECO:0000256" key="1">
    <source>
        <dbReference type="ARBA" id="ARBA00022737"/>
    </source>
</evidence>
<dbReference type="OrthoDB" id="381520at2759"/>
<evidence type="ECO:0000256" key="2">
    <source>
        <dbReference type="ARBA" id="ARBA00022803"/>
    </source>
</evidence>
<dbReference type="SUPFAM" id="SSF48452">
    <property type="entry name" value="TPR-like"/>
    <property type="match status" value="1"/>
</dbReference>
<keyword evidence="1" id="KW-0677">Repeat</keyword>
<feature type="compositionally biased region" description="Low complexity" evidence="3">
    <location>
        <begin position="93"/>
        <end position="104"/>
    </location>
</feature>
<name>A0A0D2ULD4_CAPO3</name>
<dbReference type="InterPro" id="IPR002395">
    <property type="entry name" value="Kininogen"/>
</dbReference>
<keyword evidence="2" id="KW-0802">TPR repeat</keyword>
<organism evidence="4 5">
    <name type="scientific">Capsaspora owczarzaki (strain ATCC 30864)</name>
    <dbReference type="NCBI Taxonomy" id="595528"/>
    <lineage>
        <taxon>Eukaryota</taxon>
        <taxon>Filasterea</taxon>
        <taxon>Capsaspora</taxon>
    </lineage>
</organism>
<dbReference type="Gene3D" id="1.25.40.10">
    <property type="entry name" value="Tetratricopeptide repeat domain"/>
    <property type="match status" value="1"/>
</dbReference>
<keyword evidence="5" id="KW-1185">Reference proteome</keyword>
<dbReference type="PhylomeDB" id="A0A0D2ULD4"/>
<evidence type="ECO:0000313" key="4">
    <source>
        <dbReference type="EMBL" id="KJE95911.1"/>
    </source>
</evidence>
<dbReference type="AlphaFoldDB" id="A0A0D2ULD4"/>
<reference evidence="5" key="1">
    <citation type="submission" date="2011-02" db="EMBL/GenBank/DDBJ databases">
        <title>The Genome Sequence of Capsaspora owczarzaki ATCC 30864.</title>
        <authorList>
            <person name="Russ C."/>
            <person name="Cuomo C."/>
            <person name="Burger G."/>
            <person name="Gray M.W."/>
            <person name="Holland P.W.H."/>
            <person name="King N."/>
            <person name="Lang F.B.F."/>
            <person name="Roger A.J."/>
            <person name="Ruiz-Trillo I."/>
            <person name="Young S.K."/>
            <person name="Zeng Q."/>
            <person name="Gargeya S."/>
            <person name="Alvarado L."/>
            <person name="Berlin A."/>
            <person name="Chapman S.B."/>
            <person name="Chen Z."/>
            <person name="Freedman E."/>
            <person name="Gellesch M."/>
            <person name="Goldberg J."/>
            <person name="Griggs A."/>
            <person name="Gujja S."/>
            <person name="Heilman E."/>
            <person name="Heiman D."/>
            <person name="Howarth C."/>
            <person name="Mehta T."/>
            <person name="Neiman D."/>
            <person name="Pearson M."/>
            <person name="Roberts A."/>
            <person name="Saif S."/>
            <person name="Shea T."/>
            <person name="Shenoy N."/>
            <person name="Sisk P."/>
            <person name="Stolte C."/>
            <person name="Sykes S."/>
            <person name="White J."/>
            <person name="Yandava C."/>
            <person name="Haas B."/>
            <person name="Nusbaum C."/>
            <person name="Birren B."/>
        </authorList>
    </citation>
    <scope>NUCLEOTIDE SEQUENCE</scope>
    <source>
        <strain evidence="5">ATCC 30864</strain>
    </source>
</reference>
<feature type="compositionally biased region" description="Basic and acidic residues" evidence="3">
    <location>
        <begin position="57"/>
        <end position="89"/>
    </location>
</feature>
<proteinExistence type="predicted"/>
<dbReference type="Proteomes" id="UP000008743">
    <property type="component" value="Unassembled WGS sequence"/>
</dbReference>
<dbReference type="PANTHER" id="PTHR45641:SF19">
    <property type="entry name" value="NEPHROCYSTIN-3"/>
    <property type="match status" value="1"/>
</dbReference>
<gene>
    <name evidence="4" type="ORF">CAOG_006304</name>
</gene>
<dbReference type="InParanoid" id="A0A0D2ULD4"/>
<accession>A0A0D2ULD4</accession>
<dbReference type="EMBL" id="KE346370">
    <property type="protein sequence ID" value="KJE95911.1"/>
    <property type="molecule type" value="Genomic_DNA"/>
</dbReference>
<dbReference type="PANTHER" id="PTHR45641">
    <property type="entry name" value="TETRATRICOPEPTIDE REPEAT PROTEIN (AFU_ORTHOLOGUE AFUA_6G03870)"/>
    <property type="match status" value="1"/>
</dbReference>
<evidence type="ECO:0000313" key="5">
    <source>
        <dbReference type="Proteomes" id="UP000008743"/>
    </source>
</evidence>
<protein>
    <recommendedName>
        <fullName evidence="6">Tetratricopeptide repeat protein</fullName>
    </recommendedName>
</protein>
<evidence type="ECO:0000256" key="3">
    <source>
        <dbReference type="SAM" id="MobiDB-lite"/>
    </source>
</evidence>
<dbReference type="RefSeq" id="XP_004345053.1">
    <property type="nucleotide sequence ID" value="XM_004345003.1"/>
</dbReference>
<dbReference type="Pfam" id="PF13424">
    <property type="entry name" value="TPR_12"/>
    <property type="match status" value="1"/>
</dbReference>
<sequence length="346" mass="37929">MSHHGHSHDGGRCSSSQHHGSGAGHGHSHGGDSELSHHGGHGHSHSSGASSSHGHGHSHDGGHDSHGHSHDNHGHSHDGGHGHSHDGGHGHSHSGSASGSSSGHGHSHEGGVCPSSVPVSPEQQKYMSKLQELVEAQRFDELPPVIAEEAARTISEVGRNSDAYVKFLQRSGMLCFQLGLYTTAEGYGKEALEILTAMYGPDDLHTALGRLNLGLYKCPLDKHQEAEALYLSALVTRVKLLGKEHRDVAQVYHNLALLYRNTAQWSKAGPQYERSLEIWHRQRAIQEWMITQRDYIEMFELQSKWTEALEQMDKLLKFTDAAVTKSHPIYEKFASDRDEIVAKMSK</sequence>
<feature type="region of interest" description="Disordered" evidence="3">
    <location>
        <begin position="1"/>
        <end position="124"/>
    </location>
</feature>